<organism evidence="1 2">
    <name type="scientific">Spiroplasma ixodetis</name>
    <dbReference type="NCBI Taxonomy" id="2141"/>
    <lineage>
        <taxon>Bacteria</taxon>
        <taxon>Bacillati</taxon>
        <taxon>Mycoplasmatota</taxon>
        <taxon>Mollicutes</taxon>
        <taxon>Entomoplasmatales</taxon>
        <taxon>Spiroplasmataceae</taxon>
        <taxon>Spiroplasma</taxon>
    </lineage>
</organism>
<sequence length="113" mass="13171">MLSTSSTRSQILHQIYELCESSQQEDYESALKILSKKCKMSQENAKDLLEKITKILQSSRLTINFDFSKIYDINNKWPDVLNCFAYKEKPNEISNYNVGRASGMATLFRTIFW</sequence>
<name>A0ABM8BVU8_9MOLU</name>
<proteinExistence type="predicted"/>
<evidence type="ECO:0000313" key="1">
    <source>
        <dbReference type="EMBL" id="BDT04000.1"/>
    </source>
</evidence>
<dbReference type="EMBL" id="AP026933">
    <property type="protein sequence ID" value="BDT04000.1"/>
    <property type="molecule type" value="Genomic_DNA"/>
</dbReference>
<reference evidence="1 2" key="1">
    <citation type="journal article" date="2022" name="Front. Microbiol.">
        <title>Male-killing mechanisms vary between Spiroplasma species.</title>
        <authorList>
            <person name="Arai H."/>
            <person name="Inoue M."/>
            <person name="Kageyama D."/>
        </authorList>
    </citation>
    <scope>NUCLEOTIDE SEQUENCE [LARGE SCALE GENOMIC DNA]</scope>
    <source>
        <strain evidence="2">sHm</strain>
    </source>
</reference>
<accession>A0ABM8BVU8</accession>
<keyword evidence="2" id="KW-1185">Reference proteome</keyword>
<protein>
    <submittedName>
        <fullName evidence="1">Uncharacterized protein</fullName>
    </submittedName>
</protein>
<dbReference type="Proteomes" id="UP001163387">
    <property type="component" value="Chromosome"/>
</dbReference>
<gene>
    <name evidence="1" type="ORF">SHM_16460</name>
</gene>
<evidence type="ECO:0000313" key="2">
    <source>
        <dbReference type="Proteomes" id="UP001163387"/>
    </source>
</evidence>